<dbReference type="Proteomes" id="UP000043763">
    <property type="component" value="Unassembled WGS sequence"/>
</dbReference>
<keyword evidence="2" id="KW-1185">Reference proteome</keyword>
<gene>
    <name evidence="1" type="ORF">BRSU_2626</name>
</gene>
<protein>
    <submittedName>
        <fullName evidence="1">Uncharacterized protein</fullName>
    </submittedName>
</protein>
<organism evidence="1 2">
    <name type="scientific">Brachyspira suanatina</name>
    <dbReference type="NCBI Taxonomy" id="381802"/>
    <lineage>
        <taxon>Bacteria</taxon>
        <taxon>Pseudomonadati</taxon>
        <taxon>Spirochaetota</taxon>
        <taxon>Spirochaetia</taxon>
        <taxon>Brachyspirales</taxon>
        <taxon>Brachyspiraceae</taxon>
        <taxon>Brachyspira</taxon>
    </lineage>
</organism>
<dbReference type="EMBL" id="CVLB01000003">
    <property type="protein sequence ID" value="CRF35393.1"/>
    <property type="molecule type" value="Genomic_DNA"/>
</dbReference>
<proteinExistence type="predicted"/>
<reference evidence="2" key="1">
    <citation type="submission" date="2015-04" db="EMBL/GenBank/DDBJ databases">
        <authorList>
            <person name="Mushtaq Mamoona"/>
        </authorList>
    </citation>
    <scope>NUCLEOTIDE SEQUENCE [LARGE SCALE GENOMIC DNA]</scope>
    <source>
        <strain evidence="2">AN4859/03</strain>
    </source>
</reference>
<accession>A0A0G4KB76</accession>
<name>A0A0G4KB76_9SPIR</name>
<sequence length="68" mass="8277">MIDLKELFTLYKKAFKAFEDKNYNEASFQYKVLLTLLEDHKEYINNYDDLKLTIENNIDLCNKLENFF</sequence>
<dbReference type="AlphaFoldDB" id="A0A0G4KB76"/>
<evidence type="ECO:0000313" key="1">
    <source>
        <dbReference type="EMBL" id="CRF35393.1"/>
    </source>
</evidence>
<dbReference type="RefSeq" id="WP_048596006.1">
    <property type="nucleotide sequence ID" value="NZ_CVLB01000003.1"/>
</dbReference>
<evidence type="ECO:0000313" key="2">
    <source>
        <dbReference type="Proteomes" id="UP000043763"/>
    </source>
</evidence>